<evidence type="ECO:0000313" key="1">
    <source>
        <dbReference type="EMBL" id="TGD59264.1"/>
    </source>
</evidence>
<sequence>MLYKETVTQEMWELLQRLMKDEKLKEHVLVGGTALALRLGHRLSVDIDLFTTKNFDSQMILKYLHNTYGVNEEESQFFPNTVLTYIDDIKVDIVTHDYPLLNSVETVEGVRMISNEDIGAMKLHAIHQSGNRYKDFVDMYFMLEQEPLKFYLQAYQRKYDKDPYWASIGLNTYDKITTFEGVDVLKEKEQNWKNIQKRLELAVKNPLYKFKSERQDLPINPNKKKGFRR</sequence>
<evidence type="ECO:0008006" key="3">
    <source>
        <dbReference type="Google" id="ProtNLM"/>
    </source>
</evidence>
<dbReference type="Gene3D" id="3.10.450.620">
    <property type="entry name" value="JHP933, nucleotidyltransferase-like core domain"/>
    <property type="match status" value="1"/>
</dbReference>
<dbReference type="OrthoDB" id="9796281at2"/>
<reference evidence="1 2" key="1">
    <citation type="submission" date="2019-04" db="EMBL/GenBank/DDBJ databases">
        <title>Flavobacterium sp. strain DS2-A Genome sequencing and assembly.</title>
        <authorList>
            <person name="Kim I."/>
        </authorList>
    </citation>
    <scope>NUCLEOTIDE SEQUENCE [LARGE SCALE GENOMIC DNA]</scope>
    <source>
        <strain evidence="1 2">DS2-A</strain>
    </source>
</reference>
<protein>
    <recommendedName>
        <fullName evidence="3">Nucleotidyl transferase AbiEii/AbiGii toxin family protein</fullName>
    </recommendedName>
</protein>
<dbReference type="InterPro" id="IPR014942">
    <property type="entry name" value="AbiEii"/>
</dbReference>
<dbReference type="AlphaFoldDB" id="A0A4Z0LBP2"/>
<dbReference type="EMBL" id="SRLH01000002">
    <property type="protein sequence ID" value="TGD59264.1"/>
    <property type="molecule type" value="Genomic_DNA"/>
</dbReference>
<evidence type="ECO:0000313" key="2">
    <source>
        <dbReference type="Proteomes" id="UP000297407"/>
    </source>
</evidence>
<comment type="caution">
    <text evidence="1">The sequence shown here is derived from an EMBL/GenBank/DDBJ whole genome shotgun (WGS) entry which is preliminary data.</text>
</comment>
<gene>
    <name evidence="1" type="ORF">E4635_05280</name>
</gene>
<accession>A0A4Z0LBP2</accession>
<proteinExistence type="predicted"/>
<keyword evidence="2" id="KW-1185">Reference proteome</keyword>
<name>A0A4Z0LBP2_9FLAO</name>
<organism evidence="1 2">
    <name type="scientific">Flavobacterium humi</name>
    <dbReference type="NCBI Taxonomy" id="2562683"/>
    <lineage>
        <taxon>Bacteria</taxon>
        <taxon>Pseudomonadati</taxon>
        <taxon>Bacteroidota</taxon>
        <taxon>Flavobacteriia</taxon>
        <taxon>Flavobacteriales</taxon>
        <taxon>Flavobacteriaceae</taxon>
        <taxon>Flavobacterium</taxon>
    </lineage>
</organism>
<dbReference type="Pfam" id="PF08843">
    <property type="entry name" value="AbiEii"/>
    <property type="match status" value="1"/>
</dbReference>
<dbReference type="Proteomes" id="UP000297407">
    <property type="component" value="Unassembled WGS sequence"/>
</dbReference>
<dbReference type="RefSeq" id="WP_135525574.1">
    <property type="nucleotide sequence ID" value="NZ_SRLH01000002.1"/>
</dbReference>